<keyword evidence="2" id="KW-0223">Dioxygenase</keyword>
<protein>
    <submittedName>
        <fullName evidence="6">Prostaglandin G/H synthase 2</fullName>
    </submittedName>
</protein>
<dbReference type="InterPro" id="IPR010255">
    <property type="entry name" value="Haem_peroxidase_sf"/>
</dbReference>
<evidence type="ECO:0000256" key="5">
    <source>
        <dbReference type="PIRSR" id="PIRSR619791-2"/>
    </source>
</evidence>
<dbReference type="InterPro" id="IPR037120">
    <property type="entry name" value="Haem_peroxidase_sf_animal"/>
</dbReference>
<dbReference type="AlphaFoldDB" id="A0A5N5SR41"/>
<accession>A0A5N5SR41</accession>
<evidence type="ECO:0000313" key="6">
    <source>
        <dbReference type="EMBL" id="KAB7496601.1"/>
    </source>
</evidence>
<dbReference type="Pfam" id="PF03098">
    <property type="entry name" value="An_peroxidase"/>
    <property type="match status" value="1"/>
</dbReference>
<dbReference type="GO" id="GO:0004601">
    <property type="term" value="F:peroxidase activity"/>
    <property type="evidence" value="ECO:0007669"/>
    <property type="project" value="InterPro"/>
</dbReference>
<sequence length="523" mass="59913">MLMKYIYMSRGALIDAPPLYESDHTYITLDAHYNESYFARMLPPVPMDCPTQMGTKGPKELIPSEELFKRMFLRREFKPDPSRFQFIVPILRPTFYASILSNGLCIERKVDKRKMGSKLLYDFFSSLYALIIAIKYRSSDLKNWIKIKVDVSNIYGLTEEIRQGLRSKVDGKLKTKVINGGEFPPLLKDVEGVTMDYPPNAPIPDEAKFALGHPFFALLPGLFVYATIWVREHNRVCDILKAEHPHWDDEQLYQTARLIIVGEVITITIEDYVQHLSQYRLKLTFNPELVHGTEFQFSNRIYAEFDQLYHWHPFVPDGIKIQDKYYTIMDMAFSNQAVFSHGLESFIEAMATNRAGALTARNHPAALINTEKGLNYHPIRVLKNLPAKMLLSKELEDIYKDIDAVEFYVGLLAEEPGPSLTGLTMVNVGGPWSVKGLISNPICSPGWWKPSTFGGEVGFNIVKTASLKKLFCNNIKGPCDHIAFLCTKEHAHRLKTISQDYVYKIFDIIVIDTLRKTCNFRDK</sequence>
<feature type="binding site" description="axial binding residue" evidence="5">
    <location>
        <position position="312"/>
    </location>
    <ligand>
        <name>heme b</name>
        <dbReference type="ChEBI" id="CHEBI:60344"/>
    </ligand>
    <ligandPart>
        <name>Fe</name>
        <dbReference type="ChEBI" id="CHEBI:18248"/>
    </ligandPart>
</feature>
<dbReference type="PROSITE" id="PS50292">
    <property type="entry name" value="PEROXIDASE_3"/>
    <property type="match status" value="1"/>
</dbReference>
<keyword evidence="7" id="KW-1185">Reference proteome</keyword>
<name>A0A5N5SR41_9CRUS</name>
<evidence type="ECO:0000256" key="2">
    <source>
        <dbReference type="ARBA" id="ARBA00022964"/>
    </source>
</evidence>
<reference evidence="6 7" key="1">
    <citation type="journal article" date="2019" name="PLoS Biol.">
        <title>Sex chromosomes control vertical transmission of feminizing Wolbachia symbionts in an isopod.</title>
        <authorList>
            <person name="Becking T."/>
            <person name="Chebbi M.A."/>
            <person name="Giraud I."/>
            <person name="Moumen B."/>
            <person name="Laverre T."/>
            <person name="Caubet Y."/>
            <person name="Peccoud J."/>
            <person name="Gilbert C."/>
            <person name="Cordaux R."/>
        </authorList>
    </citation>
    <scope>NUCLEOTIDE SEQUENCE [LARGE SCALE GENOMIC DNA]</scope>
    <source>
        <strain evidence="6">ANa2</strain>
        <tissue evidence="6">Whole body excluding digestive tract and cuticle</tissue>
    </source>
</reference>
<evidence type="ECO:0000256" key="3">
    <source>
        <dbReference type="ARBA" id="ARBA00023002"/>
    </source>
</evidence>
<dbReference type="GO" id="GO:0046872">
    <property type="term" value="F:metal ion binding"/>
    <property type="evidence" value="ECO:0007669"/>
    <property type="project" value="UniProtKB-KW"/>
</dbReference>
<dbReference type="GO" id="GO:0006979">
    <property type="term" value="P:response to oxidative stress"/>
    <property type="evidence" value="ECO:0007669"/>
    <property type="project" value="InterPro"/>
</dbReference>
<dbReference type="PRINTS" id="PR00457">
    <property type="entry name" value="ANPEROXIDASE"/>
</dbReference>
<keyword evidence="4 5" id="KW-0408">Iron</keyword>
<keyword evidence="3" id="KW-0560">Oxidoreductase</keyword>
<dbReference type="SUPFAM" id="SSF48113">
    <property type="entry name" value="Heme-dependent peroxidases"/>
    <property type="match status" value="1"/>
</dbReference>
<gene>
    <name evidence="6" type="primary">PTGS2</name>
    <name evidence="6" type="ORF">Anas_07580</name>
</gene>
<dbReference type="GO" id="GO:0043005">
    <property type="term" value="C:neuron projection"/>
    <property type="evidence" value="ECO:0007669"/>
    <property type="project" value="TreeGrafter"/>
</dbReference>
<dbReference type="GO" id="GO:0005737">
    <property type="term" value="C:cytoplasm"/>
    <property type="evidence" value="ECO:0007669"/>
    <property type="project" value="TreeGrafter"/>
</dbReference>
<dbReference type="GO" id="GO:0019371">
    <property type="term" value="P:cyclooxygenase pathway"/>
    <property type="evidence" value="ECO:0007669"/>
    <property type="project" value="TreeGrafter"/>
</dbReference>
<evidence type="ECO:0000313" key="7">
    <source>
        <dbReference type="Proteomes" id="UP000326759"/>
    </source>
</evidence>
<dbReference type="PANTHER" id="PTHR11903">
    <property type="entry name" value="PROSTAGLANDIN G/H SYNTHASE"/>
    <property type="match status" value="1"/>
</dbReference>
<dbReference type="InterPro" id="IPR050783">
    <property type="entry name" value="Oxylipin_biosynth_metab"/>
</dbReference>
<dbReference type="PANTHER" id="PTHR11903:SF39">
    <property type="entry name" value="PROSTAGLANDIN G_H SYNTHASE 2-LIKE"/>
    <property type="match status" value="1"/>
</dbReference>
<dbReference type="GO" id="GO:0020037">
    <property type="term" value="F:heme binding"/>
    <property type="evidence" value="ECO:0007669"/>
    <property type="project" value="InterPro"/>
</dbReference>
<dbReference type="Proteomes" id="UP000326759">
    <property type="component" value="Unassembled WGS sequence"/>
</dbReference>
<evidence type="ECO:0000256" key="4">
    <source>
        <dbReference type="ARBA" id="ARBA00023004"/>
    </source>
</evidence>
<evidence type="ECO:0000256" key="1">
    <source>
        <dbReference type="ARBA" id="ARBA00022723"/>
    </source>
</evidence>
<organism evidence="6 7">
    <name type="scientific">Armadillidium nasatum</name>
    <dbReference type="NCBI Taxonomy" id="96803"/>
    <lineage>
        <taxon>Eukaryota</taxon>
        <taxon>Metazoa</taxon>
        <taxon>Ecdysozoa</taxon>
        <taxon>Arthropoda</taxon>
        <taxon>Crustacea</taxon>
        <taxon>Multicrustacea</taxon>
        <taxon>Malacostraca</taxon>
        <taxon>Eumalacostraca</taxon>
        <taxon>Peracarida</taxon>
        <taxon>Isopoda</taxon>
        <taxon>Oniscidea</taxon>
        <taxon>Crinocheta</taxon>
        <taxon>Armadillidiidae</taxon>
        <taxon>Armadillidium</taxon>
    </lineage>
</organism>
<comment type="caution">
    <text evidence="6">The sequence shown here is derived from an EMBL/GenBank/DDBJ whole genome shotgun (WGS) entry which is preliminary data.</text>
</comment>
<dbReference type="InterPro" id="IPR019791">
    <property type="entry name" value="Haem_peroxidase_animal"/>
</dbReference>
<dbReference type="EMBL" id="SEYY01021211">
    <property type="protein sequence ID" value="KAB7496601.1"/>
    <property type="molecule type" value="Genomic_DNA"/>
</dbReference>
<dbReference type="Gene3D" id="1.10.640.10">
    <property type="entry name" value="Haem peroxidase domain superfamily, animal type"/>
    <property type="match status" value="1"/>
</dbReference>
<keyword evidence="5" id="KW-0349">Heme</keyword>
<keyword evidence="1 5" id="KW-0479">Metal-binding</keyword>
<dbReference type="OrthoDB" id="6333650at2759"/>
<dbReference type="GO" id="GO:0004666">
    <property type="term" value="F:prostaglandin-endoperoxide synthase activity"/>
    <property type="evidence" value="ECO:0007669"/>
    <property type="project" value="TreeGrafter"/>
</dbReference>
<dbReference type="GO" id="GO:0016702">
    <property type="term" value="F:oxidoreductase activity, acting on single donors with incorporation of molecular oxygen, incorporation of two atoms of oxygen"/>
    <property type="evidence" value="ECO:0007669"/>
    <property type="project" value="TreeGrafter"/>
</dbReference>
<proteinExistence type="predicted"/>